<dbReference type="Gene3D" id="3.40.50.300">
    <property type="entry name" value="P-loop containing nucleotide triphosphate hydrolases"/>
    <property type="match status" value="1"/>
</dbReference>
<name>A0A2R9SY44_9BACL</name>
<sequence length="684" mass="76951">MGKLGEALSVERTRLFVGRDKELRFMKNWLVQQDAPAEVLFISGMGGIGKSALMLQFLNMAQREGVNSIWLDGRVCMDTPAGFLESLKAFLVHHPLVTASHHKSIQDIIAEMARGKLLLCIDNYEYIHKIEGWFREAFLPGLSASGLLVVLASRQDLSFYWQMDLAWQNRIRHIKLGPLTGGEARNYFSQRGLAIESEVEQLIGDSQGLPLAMALFAEHLLFPRPESAASVMPISMRVSAEMLREVTSSELKEVLELLCILPYADPKWLGWLLGTPLSMMDLERLTGYSFIRPTAGGLALHDVARTFLIEDLLQREPLRFQELRIKIMEGLTKELKQAGGQEKKRIASVMLSTCRDIFHLNSISIISANMELMEMQPFRTPDLPQLHQIITEDIAYSISSEIDHALLNALAEQFPESIHVFRSAEEVPLTFTAGVLLYKETISLLDHFIPGVLDDVFPKEIKYMRHLPIEQADTYYQLLTGVSTRKSDYTFHELVGTIVSDSIIHYTAGLRHVILTTYEQTNEMLGNLGFQSRPLPGRTREHPLYGALIHTRDLRGSEVGDHILDLVKIPLGGEKAGTSYEFTEKEMIAALTLMDNPTALEQSDLARKLSCSGPELQHKLQSVFSNHPPFPLTKRDQALLKILAEAPLITAEMAAEQLFISRATYYRARRTAIQNLIDMIKGAT</sequence>
<dbReference type="PRINTS" id="PR00364">
    <property type="entry name" value="DISEASERSIST"/>
</dbReference>
<reference evidence="1 2" key="1">
    <citation type="journal article" date="2010" name="BMC Genomics">
        <title>Genome sequence of the pattern forming Paenibacillus vortex bacterium reveals potential for thriving in complex environments.</title>
        <authorList>
            <person name="Sirota-Madi A."/>
            <person name="Olender T."/>
            <person name="Helman Y."/>
            <person name="Ingham C."/>
            <person name="Brainis I."/>
            <person name="Roth D."/>
            <person name="Hagi E."/>
            <person name="Brodsky L."/>
            <person name="Leshkowitz D."/>
            <person name="Galatenko V."/>
            <person name="Nikolaev V."/>
            <person name="Mugasimangalam R.C."/>
            <person name="Bransburg-Zabary S."/>
            <person name="Gutnick D.L."/>
            <person name="Lancet D."/>
            <person name="Ben-Jacob E."/>
        </authorList>
    </citation>
    <scope>NUCLEOTIDE SEQUENCE [LARGE SCALE GENOMIC DNA]</scope>
    <source>
        <strain evidence="1 2">V453</strain>
    </source>
</reference>
<dbReference type="EMBL" id="ADHJ01000014">
    <property type="protein sequence ID" value="EFU42334.1"/>
    <property type="molecule type" value="Genomic_DNA"/>
</dbReference>
<comment type="caution">
    <text evidence="1">The sequence shown here is derived from an EMBL/GenBank/DDBJ whole genome shotgun (WGS) entry which is preliminary data.</text>
</comment>
<evidence type="ECO:0000313" key="1">
    <source>
        <dbReference type="EMBL" id="EFU42334.1"/>
    </source>
</evidence>
<keyword evidence="2" id="KW-1185">Reference proteome</keyword>
<dbReference type="AlphaFoldDB" id="A0A2R9SY44"/>
<gene>
    <name evidence="1" type="ORF">PVOR_08640</name>
</gene>
<dbReference type="InterPro" id="IPR027417">
    <property type="entry name" value="P-loop_NTPase"/>
</dbReference>
<dbReference type="SUPFAM" id="SSF52540">
    <property type="entry name" value="P-loop containing nucleoside triphosphate hydrolases"/>
    <property type="match status" value="1"/>
</dbReference>
<dbReference type="RefSeq" id="WP_006208594.1">
    <property type="nucleotide sequence ID" value="NZ_ADHJ01000014.1"/>
</dbReference>
<dbReference type="Proteomes" id="UP000003094">
    <property type="component" value="Unassembled WGS sequence"/>
</dbReference>
<accession>A0A2R9SY44</accession>
<protein>
    <submittedName>
        <fullName evidence="1">Bacterio-opsin activator HTH domain protein</fullName>
    </submittedName>
</protein>
<organism evidence="1 2">
    <name type="scientific">Paenibacillus vortex V453</name>
    <dbReference type="NCBI Taxonomy" id="715225"/>
    <lineage>
        <taxon>Bacteria</taxon>
        <taxon>Bacillati</taxon>
        <taxon>Bacillota</taxon>
        <taxon>Bacilli</taxon>
        <taxon>Bacillales</taxon>
        <taxon>Paenibacillaceae</taxon>
        <taxon>Paenibacillus</taxon>
    </lineage>
</organism>
<evidence type="ECO:0000313" key="2">
    <source>
        <dbReference type="Proteomes" id="UP000003094"/>
    </source>
</evidence>
<dbReference type="KEGG" id="pvo:PVOR_08640"/>
<proteinExistence type="predicted"/>